<dbReference type="EMBL" id="QUZK01000042">
    <property type="protein sequence ID" value="RFF29704.1"/>
    <property type="molecule type" value="Genomic_DNA"/>
</dbReference>
<dbReference type="PRINTS" id="PR00702">
    <property type="entry name" value="ACRIFLAVINRP"/>
</dbReference>
<dbReference type="SUPFAM" id="SSF82714">
    <property type="entry name" value="Multidrug efflux transporter AcrB TolC docking domain, DN and DC subdomains"/>
    <property type="match status" value="2"/>
</dbReference>
<name>A0A3E1K6R0_9GAMM</name>
<evidence type="ECO:0000256" key="5">
    <source>
        <dbReference type="ARBA" id="ARBA00022692"/>
    </source>
</evidence>
<evidence type="ECO:0000256" key="4">
    <source>
        <dbReference type="ARBA" id="ARBA00022475"/>
    </source>
</evidence>
<dbReference type="InterPro" id="IPR004763">
    <property type="entry name" value="CusA-like"/>
</dbReference>
<feature type="transmembrane region" description="Helical" evidence="8">
    <location>
        <begin position="927"/>
        <end position="947"/>
    </location>
</feature>
<dbReference type="PANTHER" id="PTHR32063">
    <property type="match status" value="1"/>
</dbReference>
<comment type="caution">
    <text evidence="9">The sequence shown here is derived from an EMBL/GenBank/DDBJ whole genome shotgun (WGS) entry which is preliminary data.</text>
</comment>
<dbReference type="OrthoDB" id="9758297at2"/>
<evidence type="ECO:0000256" key="6">
    <source>
        <dbReference type="ARBA" id="ARBA00022989"/>
    </source>
</evidence>
<keyword evidence="6 8" id="KW-1133">Transmembrane helix</keyword>
<dbReference type="Gene3D" id="3.30.70.1320">
    <property type="entry name" value="Multidrug efflux transporter AcrB pore domain like"/>
    <property type="match status" value="1"/>
</dbReference>
<evidence type="ECO:0000256" key="8">
    <source>
        <dbReference type="SAM" id="Phobius"/>
    </source>
</evidence>
<sequence length="1035" mass="112253">MIDAMTRTALSNRLLVLVFAAAVLIAGIFAFRSVPIDSFPDVTPTMVQVFTASPGLSPEDVETQISYPVSIAMYGLPGLERVQSTSIFGLSRVNIYFEDGTDIYFARRLVNERLAQARQEIPEGMGNPQLGPLTTGLGRVFMYTVENVDGADYTPTELREAQDWIVKPQLRTVPGVTGVLSIGGFEKQYQVNLDPKALAARNLTVGDIRAALAANNRNVGASFIQRSGEEYIVRGYGWIDSGEKGLDDLRNIMVSEAQGTPVYLGDIAEIEFGPAIRRGTLMKNGEEGVGGFVLKLIGTNTQDLLTAIEAKVATINDALPEGMRLEPYYSQADLVGKAVGTVEKALLEAAVLVLALLWLFLGNVRSTLIVIISLPLSALVAFIAMRYVGMSANLMSLGGLAIGIGMMVDGSVVMIENIFRHMEERQDEDVTLQRLVGEAAREVAKPIAFAIAIIIIVFLPLFTLEGVEGKMFSPMAYTISFALAGSLIVALVLVPVLTTLLFKKDSVHGEPRLVGWLRKGYRPLLDAVVAYPKRTVAAALVLFAGGLALFPMLGTEFVPTLREGTFLVRSTLPPGANLDTANEYAGRVADVMREYPEVTGVYARVGRAEVGGDPEPVNVVASLVALKPLDEWKSGRDYEELQTAMAERLSDEVPGLANNFSQPIQLRTDELLSGIMAEVVISIYGEDLDELARIGEEVTAIAREVPGSADVRMQQQGGKPQIVVRPDRQALARHGISLDEVLGVVETGIGGAKAGQVFEGIRRFDIFVRMEEPARTSVDDIRSLNFRTSAGALIPLSQIADIEVYRGPKKISRSKASRRLFVQLNVRGRDMGSVVSDIRQRIAEEVEMPAGYFVEYGGQFENQERAMARLYVVVPITLGLIFLLLFMAFSSVRYAALIFLNVPFAVTGGLFSLWISGQYLSVPGAVGFIAVFGVAVLNGVVMVSYINELRERGRSLEEAVRLGAERRLRPVLMTASVAILGLIPLLLANGIGANVQRPLATVVVGGLVTSTALTLLVLPAVYRWFAEPRSEVDFS</sequence>
<accession>A0A3E1K6R0</accession>
<dbReference type="GO" id="GO:0042910">
    <property type="term" value="F:xenobiotic transmembrane transporter activity"/>
    <property type="evidence" value="ECO:0007669"/>
    <property type="project" value="TreeGrafter"/>
</dbReference>
<evidence type="ECO:0000256" key="3">
    <source>
        <dbReference type="ARBA" id="ARBA00022448"/>
    </source>
</evidence>
<comment type="similarity">
    <text evidence="2">Belongs to the resistance-nodulation-cell division (RND) (TC 2.A.6) family.</text>
</comment>
<dbReference type="PANTHER" id="PTHR32063:SF24">
    <property type="entry name" value="CATION EFFLUX SYSTEM (ACRB_ACRD_ACRF FAMILY)"/>
    <property type="match status" value="1"/>
</dbReference>
<feature type="transmembrane region" description="Helical" evidence="8">
    <location>
        <begin position="368"/>
        <end position="388"/>
    </location>
</feature>
<keyword evidence="7 8" id="KW-0472">Membrane</keyword>
<evidence type="ECO:0000313" key="10">
    <source>
        <dbReference type="Proteomes" id="UP000260351"/>
    </source>
</evidence>
<feature type="transmembrane region" description="Helical" evidence="8">
    <location>
        <begin position="968"/>
        <end position="987"/>
    </location>
</feature>
<feature type="transmembrane region" description="Helical" evidence="8">
    <location>
        <begin position="535"/>
        <end position="553"/>
    </location>
</feature>
<keyword evidence="4" id="KW-1003">Cell membrane</keyword>
<keyword evidence="3" id="KW-0813">Transport</keyword>
<keyword evidence="10" id="KW-1185">Reference proteome</keyword>
<dbReference type="Pfam" id="PF00873">
    <property type="entry name" value="ACR_tran"/>
    <property type="match status" value="1"/>
</dbReference>
<reference evidence="9 10" key="1">
    <citation type="submission" date="2018-08" db="EMBL/GenBank/DDBJ databases">
        <title>Wenzhouxiangella salilacus sp. nov., a novel bacterium isolated from a saline lake in Xinjiang Province, China.</title>
        <authorList>
            <person name="Han S."/>
        </authorList>
    </citation>
    <scope>NUCLEOTIDE SEQUENCE [LARGE SCALE GENOMIC DNA]</scope>
    <source>
        <strain evidence="9 10">XDB06</strain>
    </source>
</reference>
<dbReference type="InterPro" id="IPR001036">
    <property type="entry name" value="Acrflvin-R"/>
</dbReference>
<proteinExistence type="inferred from homology"/>
<feature type="transmembrane region" description="Helical" evidence="8">
    <location>
        <begin position="443"/>
        <end position="463"/>
    </location>
</feature>
<dbReference type="Gene3D" id="3.30.2090.10">
    <property type="entry name" value="Multidrug efflux transporter AcrB TolC docking domain, DN and DC subdomains"/>
    <property type="match status" value="2"/>
</dbReference>
<dbReference type="GO" id="GO:0008324">
    <property type="term" value="F:monoatomic cation transmembrane transporter activity"/>
    <property type="evidence" value="ECO:0007669"/>
    <property type="project" value="InterPro"/>
</dbReference>
<dbReference type="Gene3D" id="3.30.70.1430">
    <property type="entry name" value="Multidrug efflux transporter AcrB pore domain"/>
    <property type="match status" value="2"/>
</dbReference>
<feature type="transmembrane region" description="Helical" evidence="8">
    <location>
        <begin position="870"/>
        <end position="889"/>
    </location>
</feature>
<evidence type="ECO:0000256" key="2">
    <source>
        <dbReference type="ARBA" id="ARBA00010942"/>
    </source>
</evidence>
<evidence type="ECO:0000313" key="9">
    <source>
        <dbReference type="EMBL" id="RFF29704.1"/>
    </source>
</evidence>
<dbReference type="Proteomes" id="UP000260351">
    <property type="component" value="Unassembled WGS sequence"/>
</dbReference>
<dbReference type="SUPFAM" id="SSF82693">
    <property type="entry name" value="Multidrug efflux transporter AcrB pore domain, PN1, PN2, PC1 and PC2 subdomains"/>
    <property type="match status" value="3"/>
</dbReference>
<dbReference type="SUPFAM" id="SSF82866">
    <property type="entry name" value="Multidrug efflux transporter AcrB transmembrane domain"/>
    <property type="match status" value="2"/>
</dbReference>
<feature type="transmembrane region" description="Helical" evidence="8">
    <location>
        <begin position="896"/>
        <end position="915"/>
    </location>
</feature>
<keyword evidence="5 8" id="KW-0812">Transmembrane</keyword>
<protein>
    <submittedName>
        <fullName evidence="9">Efflux RND transporter permease subunit</fullName>
    </submittedName>
</protein>
<dbReference type="AlphaFoldDB" id="A0A3E1K6R0"/>
<comment type="subcellular location">
    <subcellularLocation>
        <location evidence="1">Cell membrane</location>
        <topology evidence="1">Multi-pass membrane protein</topology>
    </subcellularLocation>
</comment>
<dbReference type="NCBIfam" id="TIGR00914">
    <property type="entry name" value="2A0601"/>
    <property type="match status" value="1"/>
</dbReference>
<dbReference type="RefSeq" id="WP_116651288.1">
    <property type="nucleotide sequence ID" value="NZ_QUZK01000042.1"/>
</dbReference>
<dbReference type="Gene3D" id="1.20.1640.10">
    <property type="entry name" value="Multidrug efflux transporter AcrB transmembrane domain"/>
    <property type="match status" value="2"/>
</dbReference>
<dbReference type="GO" id="GO:0005886">
    <property type="term" value="C:plasma membrane"/>
    <property type="evidence" value="ECO:0007669"/>
    <property type="project" value="UniProtKB-SubCell"/>
</dbReference>
<feature type="transmembrane region" description="Helical" evidence="8">
    <location>
        <begin position="345"/>
        <end position="361"/>
    </location>
</feature>
<gene>
    <name evidence="9" type="ORF">DZC52_11520</name>
</gene>
<organism evidence="9 10">
    <name type="scientific">Wenzhouxiangella sediminis</name>
    <dbReference type="NCBI Taxonomy" id="1792836"/>
    <lineage>
        <taxon>Bacteria</taxon>
        <taxon>Pseudomonadati</taxon>
        <taxon>Pseudomonadota</taxon>
        <taxon>Gammaproteobacteria</taxon>
        <taxon>Chromatiales</taxon>
        <taxon>Wenzhouxiangellaceae</taxon>
        <taxon>Wenzhouxiangella</taxon>
    </lineage>
</organism>
<feature type="transmembrane region" description="Helical" evidence="8">
    <location>
        <begin position="999"/>
        <end position="1022"/>
    </location>
</feature>
<evidence type="ECO:0000256" key="1">
    <source>
        <dbReference type="ARBA" id="ARBA00004651"/>
    </source>
</evidence>
<evidence type="ECO:0000256" key="7">
    <source>
        <dbReference type="ARBA" id="ARBA00023136"/>
    </source>
</evidence>
<dbReference type="InterPro" id="IPR027463">
    <property type="entry name" value="AcrB_DN_DC_subdom"/>
</dbReference>
<feature type="transmembrane region" description="Helical" evidence="8">
    <location>
        <begin position="394"/>
        <end position="415"/>
    </location>
</feature>
<dbReference type="Gene3D" id="3.30.70.1440">
    <property type="entry name" value="Multidrug efflux transporter AcrB pore domain"/>
    <property type="match status" value="1"/>
</dbReference>
<feature type="transmembrane region" description="Helical" evidence="8">
    <location>
        <begin position="475"/>
        <end position="502"/>
    </location>
</feature>